<sequence length="141" mass="15696">MHVACQSELVPTDLQPFVSQRSTDDWWLQLTAFNKHQCVGKPSNRGDQWISKINSAMNYDPRYGPSLAKLNFSILIPPTANLTVMSCEEKKGKSLETQAAHRPGSSSSRLFCSMLGTGPKPCEQLHPPPHLAALCHYYRAV</sequence>
<gene>
    <name evidence="1" type="ORF">KUCAC02_023854</name>
</gene>
<evidence type="ECO:0000313" key="2">
    <source>
        <dbReference type="Proteomes" id="UP001057452"/>
    </source>
</evidence>
<dbReference type="EMBL" id="CM043806">
    <property type="protein sequence ID" value="KAI4812468.1"/>
    <property type="molecule type" value="Genomic_DNA"/>
</dbReference>
<reference evidence="1" key="1">
    <citation type="submission" date="2022-05" db="EMBL/GenBank/DDBJ databases">
        <title>Chromosome-level genome of Chaenocephalus aceratus.</title>
        <authorList>
            <person name="Park H."/>
        </authorList>
    </citation>
    <scope>NUCLEOTIDE SEQUENCE</scope>
    <source>
        <strain evidence="1">KU_202001</strain>
    </source>
</reference>
<proteinExistence type="predicted"/>
<dbReference type="Proteomes" id="UP001057452">
    <property type="component" value="Chromosome 22"/>
</dbReference>
<protein>
    <submittedName>
        <fullName evidence="1">Uncharacterized protein</fullName>
    </submittedName>
</protein>
<comment type="caution">
    <text evidence="1">The sequence shown here is derived from an EMBL/GenBank/DDBJ whole genome shotgun (WGS) entry which is preliminary data.</text>
</comment>
<evidence type="ECO:0000313" key="1">
    <source>
        <dbReference type="EMBL" id="KAI4812468.1"/>
    </source>
</evidence>
<name>A0ACB9WGE7_CHAAC</name>
<accession>A0ACB9WGE7</accession>
<keyword evidence="2" id="KW-1185">Reference proteome</keyword>
<organism evidence="1 2">
    <name type="scientific">Chaenocephalus aceratus</name>
    <name type="common">Blackfin icefish</name>
    <name type="synonym">Chaenichthys aceratus</name>
    <dbReference type="NCBI Taxonomy" id="36190"/>
    <lineage>
        <taxon>Eukaryota</taxon>
        <taxon>Metazoa</taxon>
        <taxon>Chordata</taxon>
        <taxon>Craniata</taxon>
        <taxon>Vertebrata</taxon>
        <taxon>Euteleostomi</taxon>
        <taxon>Actinopterygii</taxon>
        <taxon>Neopterygii</taxon>
        <taxon>Teleostei</taxon>
        <taxon>Neoteleostei</taxon>
        <taxon>Acanthomorphata</taxon>
        <taxon>Eupercaria</taxon>
        <taxon>Perciformes</taxon>
        <taxon>Notothenioidei</taxon>
        <taxon>Channichthyidae</taxon>
        <taxon>Chaenocephalus</taxon>
    </lineage>
</organism>